<gene>
    <name evidence="3" type="ORF">HDID_LOCUS2558</name>
</gene>
<keyword evidence="1" id="KW-0472">Membrane</keyword>
<name>A0A0R3SD34_HYMDI</name>
<dbReference type="GO" id="GO:0006218">
    <property type="term" value="P:uridine catabolic process"/>
    <property type="evidence" value="ECO:0007669"/>
    <property type="project" value="TreeGrafter"/>
</dbReference>
<dbReference type="GO" id="GO:0004850">
    <property type="term" value="F:uridine phosphorylase activity"/>
    <property type="evidence" value="ECO:0007669"/>
    <property type="project" value="TreeGrafter"/>
</dbReference>
<sequence length="278" mass="30760">MSRPTNVCNPNVDAMPVDVLYHLGLSTESMDVKKAFGDVKVSLLSWVEVINECKKSLCFLLVLVFPTFLGLLIHGMGVPSISICLHEMAKLLHHAGATDVHFVRVGTCGGIGLKPGSVVITTSCMDWEFLPGILPYLTIFVVKRPAELDEDFVHGLVETAKEMKLDFDVVVGKTMCADDFYEEQGRLDGAICDYTEKEKMAFLQKAYDLGVRNLEMESLGFAAFCQPAVICATMVNRLESDQISTPVETMHAWQERPLAILMAYMKKVLNISESPLSC</sequence>
<dbReference type="Proteomes" id="UP000274504">
    <property type="component" value="Unassembled WGS sequence"/>
</dbReference>
<evidence type="ECO:0000313" key="4">
    <source>
        <dbReference type="Proteomes" id="UP000274504"/>
    </source>
</evidence>
<dbReference type="AlphaFoldDB" id="A0A0R3SD34"/>
<dbReference type="PANTHER" id="PTHR43691">
    <property type="entry name" value="URIDINE PHOSPHORYLASE"/>
    <property type="match status" value="1"/>
</dbReference>
<dbReference type="InterPro" id="IPR035994">
    <property type="entry name" value="Nucleoside_phosphorylase_sf"/>
</dbReference>
<reference evidence="3 4" key="2">
    <citation type="submission" date="2018-11" db="EMBL/GenBank/DDBJ databases">
        <authorList>
            <consortium name="Pathogen Informatics"/>
        </authorList>
    </citation>
    <scope>NUCLEOTIDE SEQUENCE [LARGE SCALE GENOMIC DNA]</scope>
</reference>
<keyword evidence="1" id="KW-1133">Transmembrane helix</keyword>
<dbReference type="SUPFAM" id="SSF53167">
    <property type="entry name" value="Purine and uridine phosphorylases"/>
    <property type="match status" value="1"/>
</dbReference>
<organism evidence="5">
    <name type="scientific">Hymenolepis diminuta</name>
    <name type="common">Rat tapeworm</name>
    <dbReference type="NCBI Taxonomy" id="6216"/>
    <lineage>
        <taxon>Eukaryota</taxon>
        <taxon>Metazoa</taxon>
        <taxon>Spiralia</taxon>
        <taxon>Lophotrochozoa</taxon>
        <taxon>Platyhelminthes</taxon>
        <taxon>Cestoda</taxon>
        <taxon>Eucestoda</taxon>
        <taxon>Cyclophyllidea</taxon>
        <taxon>Hymenolepididae</taxon>
        <taxon>Hymenolepis</taxon>
    </lineage>
</organism>
<proteinExistence type="predicted"/>
<dbReference type="GO" id="GO:0005829">
    <property type="term" value="C:cytosol"/>
    <property type="evidence" value="ECO:0007669"/>
    <property type="project" value="TreeGrafter"/>
</dbReference>
<protein>
    <submittedName>
        <fullName evidence="5">PNP_UDP_1 domain-containing protein</fullName>
    </submittedName>
</protein>
<evidence type="ECO:0000313" key="5">
    <source>
        <dbReference type="WBParaSite" id="HDID_0000255701-mRNA-1"/>
    </source>
</evidence>
<keyword evidence="1" id="KW-0812">Transmembrane</keyword>
<dbReference type="OrthoDB" id="204058at2759"/>
<dbReference type="PANTHER" id="PTHR43691:SF11">
    <property type="entry name" value="FI09636P-RELATED"/>
    <property type="match status" value="1"/>
</dbReference>
<evidence type="ECO:0000259" key="2">
    <source>
        <dbReference type="Pfam" id="PF01048"/>
    </source>
</evidence>
<evidence type="ECO:0000313" key="3">
    <source>
        <dbReference type="EMBL" id="VDL20019.1"/>
    </source>
</evidence>
<dbReference type="STRING" id="6216.A0A0R3SD34"/>
<evidence type="ECO:0000256" key="1">
    <source>
        <dbReference type="SAM" id="Phobius"/>
    </source>
</evidence>
<accession>A0A0R3SD34</accession>
<dbReference type="InterPro" id="IPR000845">
    <property type="entry name" value="Nucleoside_phosphorylase_d"/>
</dbReference>
<reference evidence="5" key="1">
    <citation type="submission" date="2017-02" db="UniProtKB">
        <authorList>
            <consortium name="WormBaseParasite"/>
        </authorList>
    </citation>
    <scope>IDENTIFICATION</scope>
</reference>
<dbReference type="WBParaSite" id="HDID_0000255701-mRNA-1">
    <property type="protein sequence ID" value="HDID_0000255701-mRNA-1"/>
    <property type="gene ID" value="HDID_0000255701"/>
</dbReference>
<feature type="domain" description="Nucleoside phosphorylase" evidence="2">
    <location>
        <begin position="72"/>
        <end position="261"/>
    </location>
</feature>
<dbReference type="EMBL" id="UYSG01000642">
    <property type="protein sequence ID" value="VDL20019.1"/>
    <property type="molecule type" value="Genomic_DNA"/>
</dbReference>
<dbReference type="Gene3D" id="3.40.50.1580">
    <property type="entry name" value="Nucleoside phosphorylase domain"/>
    <property type="match status" value="2"/>
</dbReference>
<feature type="transmembrane region" description="Helical" evidence="1">
    <location>
        <begin position="57"/>
        <end position="77"/>
    </location>
</feature>
<dbReference type="Pfam" id="PF01048">
    <property type="entry name" value="PNP_UDP_1"/>
    <property type="match status" value="1"/>
</dbReference>